<dbReference type="InterPro" id="IPR036869">
    <property type="entry name" value="J_dom_sf"/>
</dbReference>
<dbReference type="GO" id="GO:0051087">
    <property type="term" value="F:protein-folding chaperone binding"/>
    <property type="evidence" value="ECO:0007669"/>
    <property type="project" value="TreeGrafter"/>
</dbReference>
<dbReference type="SUPFAM" id="SSF46565">
    <property type="entry name" value="Chaperone J-domain"/>
    <property type="match status" value="1"/>
</dbReference>
<feature type="compositionally biased region" description="Basic and acidic residues" evidence="2">
    <location>
        <begin position="354"/>
        <end position="367"/>
    </location>
</feature>
<dbReference type="CDD" id="cd06257">
    <property type="entry name" value="DnaJ"/>
    <property type="match status" value="1"/>
</dbReference>
<dbReference type="PRINTS" id="PR00625">
    <property type="entry name" value="JDOMAIN"/>
</dbReference>
<dbReference type="GO" id="GO:0051787">
    <property type="term" value="F:misfolded protein binding"/>
    <property type="evidence" value="ECO:0007669"/>
    <property type="project" value="TreeGrafter"/>
</dbReference>
<keyword evidence="1" id="KW-0143">Chaperone</keyword>
<accession>A0A6A5CIT7</accession>
<dbReference type="EMBL" id="VFQX01000001">
    <property type="protein sequence ID" value="KAF0985225.1"/>
    <property type="molecule type" value="Genomic_DNA"/>
</dbReference>
<evidence type="ECO:0000259" key="3">
    <source>
        <dbReference type="PROSITE" id="PS50076"/>
    </source>
</evidence>
<dbReference type="OrthoDB" id="10256793at2759"/>
<dbReference type="VEuPathDB" id="AmoebaDB:NfTy_024510"/>
<feature type="compositionally biased region" description="Polar residues" evidence="2">
    <location>
        <begin position="133"/>
        <end position="146"/>
    </location>
</feature>
<dbReference type="PANTHER" id="PTHR44360">
    <property type="entry name" value="DNAJ HOMOLOG SUBFAMILY B MEMBER 9"/>
    <property type="match status" value="1"/>
</dbReference>
<dbReference type="InterPro" id="IPR001623">
    <property type="entry name" value="DnaJ_domain"/>
</dbReference>
<dbReference type="GeneID" id="68107482"/>
<dbReference type="GO" id="GO:0036503">
    <property type="term" value="P:ERAD pathway"/>
    <property type="evidence" value="ECO:0007669"/>
    <property type="project" value="TreeGrafter"/>
</dbReference>
<proteinExistence type="predicted"/>
<keyword evidence="5" id="KW-1185">Reference proteome</keyword>
<dbReference type="VEuPathDB" id="AmoebaDB:NF0060930"/>
<comment type="caution">
    <text evidence="4">The sequence shown here is derived from an EMBL/GenBank/DDBJ whole genome shotgun (WGS) entry which is preliminary data.</text>
</comment>
<feature type="region of interest" description="Disordered" evidence="2">
    <location>
        <begin position="354"/>
        <end position="378"/>
    </location>
</feature>
<dbReference type="RefSeq" id="XP_044569938.1">
    <property type="nucleotide sequence ID" value="XM_044705856.1"/>
</dbReference>
<dbReference type="InterPro" id="IPR051948">
    <property type="entry name" value="Hsp70_co-chaperone_J-domain"/>
</dbReference>
<reference evidence="4 5" key="1">
    <citation type="journal article" date="2019" name="Sci. Rep.">
        <title>Nanopore sequencing improves the draft genome of the human pathogenic amoeba Naegleria fowleri.</title>
        <authorList>
            <person name="Liechti N."/>
            <person name="Schurch N."/>
            <person name="Bruggmann R."/>
            <person name="Wittwer M."/>
        </authorList>
    </citation>
    <scope>NUCLEOTIDE SEQUENCE [LARGE SCALE GENOMIC DNA]</scope>
    <source>
        <strain evidence="4 5">ATCC 30894</strain>
    </source>
</reference>
<evidence type="ECO:0000313" key="4">
    <source>
        <dbReference type="EMBL" id="KAF0985225.1"/>
    </source>
</evidence>
<dbReference type="SMART" id="SM00271">
    <property type="entry name" value="DnaJ"/>
    <property type="match status" value="1"/>
</dbReference>
<protein>
    <recommendedName>
        <fullName evidence="3">J domain-containing protein</fullName>
    </recommendedName>
</protein>
<evidence type="ECO:0000256" key="2">
    <source>
        <dbReference type="SAM" id="MobiDB-lite"/>
    </source>
</evidence>
<dbReference type="Proteomes" id="UP000444721">
    <property type="component" value="Unassembled WGS sequence"/>
</dbReference>
<dbReference type="Pfam" id="PF00226">
    <property type="entry name" value="DnaJ"/>
    <property type="match status" value="1"/>
</dbReference>
<feature type="region of interest" description="Disordered" evidence="2">
    <location>
        <begin position="130"/>
        <end position="149"/>
    </location>
</feature>
<dbReference type="OMA" id="DIKMNGM"/>
<feature type="compositionally biased region" description="Polar residues" evidence="2">
    <location>
        <begin position="368"/>
        <end position="378"/>
    </location>
</feature>
<dbReference type="AlphaFoldDB" id="A0A6A5CIT7"/>
<dbReference type="GO" id="GO:0005783">
    <property type="term" value="C:endoplasmic reticulum"/>
    <property type="evidence" value="ECO:0007669"/>
    <property type="project" value="TreeGrafter"/>
</dbReference>
<gene>
    <name evidence="4" type="ORF">FDP41_000264</name>
</gene>
<evidence type="ECO:0000313" key="5">
    <source>
        <dbReference type="Proteomes" id="UP000444721"/>
    </source>
</evidence>
<evidence type="ECO:0000256" key="1">
    <source>
        <dbReference type="ARBA" id="ARBA00023186"/>
    </source>
</evidence>
<dbReference type="PROSITE" id="PS50076">
    <property type="entry name" value="DNAJ_2"/>
    <property type="match status" value="1"/>
</dbReference>
<name>A0A6A5CIT7_NAEFO</name>
<sequence length="378" mass="43251">MLTLRSCRLIVPKLTDNCRALLSHSSTITISLKHVSINNNSVRRVNSDNLFHNFGGTKRCFHSSCFFNMARASTKNPYEILGCEFGASEDVVRKSYIKLSKKYHPDLNKTEEAKDKMAEINAAYAQIKKGNVQDPNSGPFQGTGSSDPKGFWGKDPFGSGAHYNPFDVFPFNDDDFLTRLEKYKRGEKTWFTDSEHTTFIGLMNKHRKEQRLEKERKYRENEINNHFKNQPEIIKKILLNSPFVFAHAYDIKMNGMTPVKAIALGFKLLTYVAYATALYLVFKGLSSFIKSGAQSKAARMKEIEDSRLRGVQNNRYRVMTSEGLKVGNDGKKGVGEEYIHTRTQQSYMRSLRKKIEEDKDFGHHRQETQSLPTKTNAQ</sequence>
<feature type="domain" description="J" evidence="3">
    <location>
        <begin position="76"/>
        <end position="132"/>
    </location>
</feature>
<dbReference type="VEuPathDB" id="AmoebaDB:FDP41_000264"/>
<dbReference type="Gene3D" id="1.10.287.110">
    <property type="entry name" value="DnaJ domain"/>
    <property type="match status" value="1"/>
</dbReference>
<organism evidence="4 5">
    <name type="scientific">Naegleria fowleri</name>
    <name type="common">Brain eating amoeba</name>
    <dbReference type="NCBI Taxonomy" id="5763"/>
    <lineage>
        <taxon>Eukaryota</taxon>
        <taxon>Discoba</taxon>
        <taxon>Heterolobosea</taxon>
        <taxon>Tetramitia</taxon>
        <taxon>Eutetramitia</taxon>
        <taxon>Vahlkampfiidae</taxon>
        <taxon>Naegleria</taxon>
    </lineage>
</organism>
<dbReference type="PANTHER" id="PTHR44360:SF1">
    <property type="entry name" value="DNAJ HOMOLOG SUBFAMILY B MEMBER 9"/>
    <property type="match status" value="1"/>
</dbReference>